<evidence type="ECO:0000259" key="1">
    <source>
        <dbReference type="PROSITE" id="PS50181"/>
    </source>
</evidence>
<dbReference type="Proteomes" id="UP001174694">
    <property type="component" value="Unassembled WGS sequence"/>
</dbReference>
<dbReference type="Pfam" id="PF08755">
    <property type="entry name" value="YccV-like"/>
    <property type="match status" value="1"/>
</dbReference>
<dbReference type="Pfam" id="PF13369">
    <property type="entry name" value="Transglut_core2"/>
    <property type="match status" value="1"/>
</dbReference>
<dbReference type="EMBL" id="JANBVO010000041">
    <property type="protein sequence ID" value="KAJ9134762.1"/>
    <property type="molecule type" value="Genomic_DNA"/>
</dbReference>
<dbReference type="PANTHER" id="PTHR31350">
    <property type="entry name" value="SI:DKEY-261L7.2"/>
    <property type="match status" value="1"/>
</dbReference>
<protein>
    <submittedName>
        <fullName evidence="2">F-box domain-containing protein</fullName>
    </submittedName>
</protein>
<dbReference type="InterPro" id="IPR036047">
    <property type="entry name" value="F-box-like_dom_sf"/>
</dbReference>
<dbReference type="InterPro" id="IPR001810">
    <property type="entry name" value="F-box_dom"/>
</dbReference>
<dbReference type="SUPFAM" id="SSF141255">
    <property type="entry name" value="YccV-like"/>
    <property type="match status" value="1"/>
</dbReference>
<dbReference type="InterPro" id="IPR011722">
    <property type="entry name" value="Hemimethylated_DNA-bd_dom"/>
</dbReference>
<accession>A0AA38RE70</accession>
<proteinExistence type="predicted"/>
<evidence type="ECO:0000313" key="3">
    <source>
        <dbReference type="Proteomes" id="UP001174694"/>
    </source>
</evidence>
<dbReference type="GO" id="GO:0003677">
    <property type="term" value="F:DNA binding"/>
    <property type="evidence" value="ECO:0007669"/>
    <property type="project" value="InterPro"/>
</dbReference>
<dbReference type="PROSITE" id="PS50181">
    <property type="entry name" value="FBOX"/>
    <property type="match status" value="1"/>
</dbReference>
<comment type="caution">
    <text evidence="2">The sequence shown here is derived from an EMBL/GenBank/DDBJ whole genome shotgun (WGS) entry which is preliminary data.</text>
</comment>
<evidence type="ECO:0000313" key="2">
    <source>
        <dbReference type="EMBL" id="KAJ9134762.1"/>
    </source>
</evidence>
<dbReference type="PANTHER" id="PTHR31350:SF27">
    <property type="entry name" value="HEMIMETHYLATED DNA-BINDING DOMAIN-CONTAINING PROTEIN"/>
    <property type="match status" value="1"/>
</dbReference>
<feature type="domain" description="F-box" evidence="1">
    <location>
        <begin position="1"/>
        <end position="47"/>
    </location>
</feature>
<gene>
    <name evidence="2" type="ORF">NKR23_g9965</name>
</gene>
<dbReference type="InterPro" id="IPR036623">
    <property type="entry name" value="Hemimethylated_DNA-bd_sf"/>
</dbReference>
<name>A0AA38RE70_9PEZI</name>
<dbReference type="Gene3D" id="1.20.1280.50">
    <property type="match status" value="1"/>
</dbReference>
<dbReference type="SUPFAM" id="SSF81383">
    <property type="entry name" value="F-box domain"/>
    <property type="match status" value="1"/>
</dbReference>
<keyword evidence="3" id="KW-1185">Reference proteome</keyword>
<dbReference type="SMART" id="SM00992">
    <property type="entry name" value="YccV-like"/>
    <property type="match status" value="1"/>
</dbReference>
<dbReference type="Pfam" id="PF12937">
    <property type="entry name" value="F-box-like"/>
    <property type="match status" value="1"/>
</dbReference>
<reference evidence="2" key="1">
    <citation type="submission" date="2022-07" db="EMBL/GenBank/DDBJ databases">
        <title>Fungi with potential for degradation of polypropylene.</title>
        <authorList>
            <person name="Gostincar C."/>
        </authorList>
    </citation>
    <scope>NUCLEOTIDE SEQUENCE</scope>
    <source>
        <strain evidence="2">EXF-13308</strain>
    </source>
</reference>
<dbReference type="AlphaFoldDB" id="A0AA38RE70"/>
<organism evidence="2 3">
    <name type="scientific">Pleurostoma richardsiae</name>
    <dbReference type="NCBI Taxonomy" id="41990"/>
    <lineage>
        <taxon>Eukaryota</taxon>
        <taxon>Fungi</taxon>
        <taxon>Dikarya</taxon>
        <taxon>Ascomycota</taxon>
        <taxon>Pezizomycotina</taxon>
        <taxon>Sordariomycetes</taxon>
        <taxon>Sordariomycetidae</taxon>
        <taxon>Calosphaeriales</taxon>
        <taxon>Pleurostomataceae</taxon>
        <taxon>Pleurostoma</taxon>
    </lineage>
</organism>
<sequence length="624" mass="72109">MALDQVPDELIRHILYYVAPETNLSVIQLLSKRLHRLANDALLWKYYCCSSFRYWSPEHQFQKKLRLRASEVEWKALWMERKKRNTRASSLLDSILATKVGRVQKFEQICVLGYDAKDFLLEQCHPDESAEDMLARRYYANTALGSIHRSVAVQEWFQYQKTGPWVSHGLDRALAAFDMFFLFDDQEQHDIDDTCRLLDDLADSFLAETSHFQDKSTREKALALLQWIRERNLTGMEAPEHNYRQLRNCLIGHALRDERHPSLPIISSAIYCCLAERVGLRAACCAFPSHVHAMIIAPPGMSLDGQTLENPNVETEKMFVDPYGSSHEVTLKDLRSRLVELGWMSGSEAFLVPSPVPVIVQRTAQNMKATHQASSTALLSEDVLHELRWLKNGRPEANMDNVAYAAMWANLLMTPVSSFDWDNSLDAFLARFRQQFSEDAWILEKYLLPLYEAFTMSQAHPRHRSSWENVQVMLGMVRNIDQRQPTVSRRYTQDIHDNVWYKVGQVFRHKRYNYIGIINGWGDKGTGSLPTPHSLSMDETMEIFEGGSSDSDSSSRSRLRRKTYYTCLRSTIDRHVVAQDNIQIITDPSLIPRSLFYVAGKYFKRFDRASCTFVSNIKEFFPDD</sequence>
<dbReference type="InterPro" id="IPR032698">
    <property type="entry name" value="SirB1_N"/>
</dbReference>